<dbReference type="PANTHER" id="PTHR10587">
    <property type="entry name" value="GLYCOSYL TRANSFERASE-RELATED"/>
    <property type="match status" value="1"/>
</dbReference>
<dbReference type="Proteomes" id="UP001595752">
    <property type="component" value="Unassembled WGS sequence"/>
</dbReference>
<dbReference type="PROSITE" id="PS51677">
    <property type="entry name" value="NODB"/>
    <property type="match status" value="1"/>
</dbReference>
<gene>
    <name evidence="4" type="ORF">ACFOU2_11025</name>
</gene>
<keyword evidence="5" id="KW-1185">Reference proteome</keyword>
<feature type="domain" description="NodB homology" evidence="3">
    <location>
        <begin position="35"/>
        <end position="218"/>
    </location>
</feature>
<evidence type="ECO:0000256" key="1">
    <source>
        <dbReference type="ARBA" id="ARBA00022723"/>
    </source>
</evidence>
<accession>A0ABV8B4A1</accession>
<dbReference type="InterPro" id="IPR011330">
    <property type="entry name" value="Glyco_hydro/deAcase_b/a-brl"/>
</dbReference>
<dbReference type="InterPro" id="IPR002509">
    <property type="entry name" value="NODB_dom"/>
</dbReference>
<reference evidence="5" key="1">
    <citation type="journal article" date="2019" name="Int. J. Syst. Evol. Microbiol.">
        <title>The Global Catalogue of Microorganisms (GCM) 10K type strain sequencing project: providing services to taxonomists for standard genome sequencing and annotation.</title>
        <authorList>
            <consortium name="The Broad Institute Genomics Platform"/>
            <consortium name="The Broad Institute Genome Sequencing Center for Infectious Disease"/>
            <person name="Wu L."/>
            <person name="Ma J."/>
        </authorList>
    </citation>
    <scope>NUCLEOTIDE SEQUENCE [LARGE SCALE GENOMIC DNA]</scope>
    <source>
        <strain evidence="5">CCUG 61889</strain>
    </source>
</reference>
<dbReference type="EMBL" id="JBHRZT010000044">
    <property type="protein sequence ID" value="MFC3883992.1"/>
    <property type="molecule type" value="Genomic_DNA"/>
</dbReference>
<proteinExistence type="predicted"/>
<dbReference type="PANTHER" id="PTHR10587:SF133">
    <property type="entry name" value="CHITIN DEACETYLASE 1-RELATED"/>
    <property type="match status" value="1"/>
</dbReference>
<name>A0ABV8B4A1_9BACI</name>
<dbReference type="CDD" id="cd10917">
    <property type="entry name" value="CE4_NodB_like_6s_7s"/>
    <property type="match status" value="1"/>
</dbReference>
<keyword evidence="2 4" id="KW-0378">Hydrolase</keyword>
<dbReference type="Gene3D" id="3.20.20.370">
    <property type="entry name" value="Glycoside hydrolase/deacetylase"/>
    <property type="match status" value="1"/>
</dbReference>
<evidence type="ECO:0000259" key="3">
    <source>
        <dbReference type="PROSITE" id="PS51677"/>
    </source>
</evidence>
<sequence>MKVSYNSQLSRTFIETNTPSSGKPIVYQKGDTTEKRIALTFDDGPDRIYTPQILDILREKGVPATFFVVGQQVKRFPELTQRIVREGHSIGNHTWSHPKLPKLTTSQVIQQVQSTQEEIERVTGMKSDLFRPPYGAYTAADIRVLDEHGYRSILWSVDTVDWSGLSAEEILSIVNRDKSPGGIILQHGFEALNGELDGSVQALPKMIDQLREEGYEFVTVQTLLDSN</sequence>
<evidence type="ECO:0000256" key="2">
    <source>
        <dbReference type="ARBA" id="ARBA00022801"/>
    </source>
</evidence>
<evidence type="ECO:0000313" key="4">
    <source>
        <dbReference type="EMBL" id="MFC3883992.1"/>
    </source>
</evidence>
<dbReference type="Pfam" id="PF01522">
    <property type="entry name" value="Polysacc_deac_1"/>
    <property type="match status" value="1"/>
</dbReference>
<evidence type="ECO:0000313" key="5">
    <source>
        <dbReference type="Proteomes" id="UP001595752"/>
    </source>
</evidence>
<comment type="caution">
    <text evidence="4">The sequence shown here is derived from an EMBL/GenBank/DDBJ whole genome shotgun (WGS) entry which is preliminary data.</text>
</comment>
<dbReference type="SUPFAM" id="SSF88713">
    <property type="entry name" value="Glycoside hydrolase/deacetylase"/>
    <property type="match status" value="1"/>
</dbReference>
<dbReference type="EC" id="3.-.-.-" evidence="4"/>
<organism evidence="4 5">
    <name type="scientific">Bacillus songklensis</name>
    <dbReference type="NCBI Taxonomy" id="1069116"/>
    <lineage>
        <taxon>Bacteria</taxon>
        <taxon>Bacillati</taxon>
        <taxon>Bacillota</taxon>
        <taxon>Bacilli</taxon>
        <taxon>Bacillales</taxon>
        <taxon>Bacillaceae</taxon>
        <taxon>Bacillus</taxon>
    </lineage>
</organism>
<dbReference type="InterPro" id="IPR050248">
    <property type="entry name" value="Polysacc_deacetylase_ArnD"/>
</dbReference>
<protein>
    <submittedName>
        <fullName evidence="4">Polysaccharide deacetylase family protein</fullName>
        <ecNumber evidence="4">3.-.-.-</ecNumber>
    </submittedName>
</protein>
<dbReference type="RefSeq" id="WP_377915012.1">
    <property type="nucleotide sequence ID" value="NZ_JBHRZT010000044.1"/>
</dbReference>
<dbReference type="GO" id="GO:0016787">
    <property type="term" value="F:hydrolase activity"/>
    <property type="evidence" value="ECO:0007669"/>
    <property type="project" value="UniProtKB-KW"/>
</dbReference>
<keyword evidence="1" id="KW-0479">Metal-binding</keyword>